<sequence length="1029" mass="112276">MASSTTDSSSTPPAPPPPTSNPLPSSSIPKPNPQIINTSPLLNMPSINQPLAVKLDDHNYIIWKEQLLNIVIANGLEEFLDGSRVCPPRFLDPQQQQSNPEFHSWQRYNRLVMSWIYASINESMLGQIVGYTSASQIWEALERLYAAASFAHLTELRTALQTIKKEGLTALAYIQKFRHLCNSLASIGEPVTYTDHLIYFLGGLGRDYNPFVTSIQSQAIRPSVEEPTSPTSLTRKPKFKNPSTNSFPNSNSYSHPRGQNRNPSYSPNPSSPKPRPRCQICLKPGHTANKCYHHTNLNYQPPPPPPRNFNAYITPNPSLSTSSNQPAMLLLSLPDSSWYMDSGASHHFTPDLNMLDSASPYTGMDQVTVGNGKTSPISNIGHASLPAYNSILKLHHVYHSPSLNKNLLSVSRLCTDNHAFIEFYPTFFLVKHQVTKQLLLRGQLDKGLYRVCSSPPSPPSILSPVQLHIAVSNPSNLSASTTSPATNLPPSQPSTPTDLPSPPLSSTFFIPNPTTTPPVSHSSSPSSPSTIPSIIDLHGPAKQSKPTTVNDHPMVTRSKSGSKADTSMFLYHSSSHTLVVLVYVDDIIVTGSSSPLIAKLLTYLSHQFADGTPLNDVTEYRSIIGALQYCTITRPDIAFAVNKLCQFMHAPTDVHLQAVKRVLRYLKGTGHHGLSLHRSPDHSLYCYYTDADWASCPDDRRSTSAYCIFLGHNLISWSSSKQKVVSRSSTESEYRALANGAAELSWIQSLLTELHMPLASPPHFVREKVARKALVLAYTSSADQLADCLTKPLVVDLDMGDVANKLAYFHAITGQEDPDLCREILSAHGWNLEQAISTFTALNSDNPSVAVGDVGISGQSSTDSHQRLEESGLVVRGPAPPGLAWKIITLPFSIISGSLGCDSSFPLVSISAAAVEAMEFMANFEGDYGETHPNFVTEQQSRDAFKLLFVYLHSPDHPDTALICERTLCSALAAFVNENFVAWGASIRASEGFKMSNSLNGLAVSILCCGHGGGQLEDCPTSAGINLRF</sequence>
<dbReference type="GO" id="GO:0004190">
    <property type="term" value="F:aspartic-type endopeptidase activity"/>
    <property type="evidence" value="ECO:0007669"/>
    <property type="project" value="UniProtKB-KW"/>
</dbReference>
<evidence type="ECO:0000313" key="4">
    <source>
        <dbReference type="EMBL" id="GFZ12741.1"/>
    </source>
</evidence>
<dbReference type="SUPFAM" id="SSF52833">
    <property type="entry name" value="Thioredoxin-like"/>
    <property type="match status" value="1"/>
</dbReference>
<feature type="compositionally biased region" description="Low complexity" evidence="2">
    <location>
        <begin position="241"/>
        <end position="268"/>
    </location>
</feature>
<dbReference type="PANTHER" id="PTHR47481">
    <property type="match status" value="1"/>
</dbReference>
<evidence type="ECO:0000256" key="1">
    <source>
        <dbReference type="ARBA" id="ARBA00022750"/>
    </source>
</evidence>
<feature type="compositionally biased region" description="Pro residues" evidence="2">
    <location>
        <begin position="12"/>
        <end position="21"/>
    </location>
</feature>
<dbReference type="EMBL" id="BJWL01000023">
    <property type="protein sequence ID" value="GFZ12741.1"/>
    <property type="molecule type" value="Genomic_DNA"/>
</dbReference>
<feature type="region of interest" description="Disordered" evidence="2">
    <location>
        <begin position="475"/>
        <end position="561"/>
    </location>
</feature>
<keyword evidence="1" id="KW-0064">Aspartyl protease</keyword>
<reference evidence="4 5" key="1">
    <citation type="submission" date="2019-07" db="EMBL/GenBank/DDBJ databases">
        <title>De Novo Assembly of kiwifruit Actinidia rufa.</title>
        <authorList>
            <person name="Sugita-Konishi S."/>
            <person name="Sato K."/>
            <person name="Mori E."/>
            <person name="Abe Y."/>
            <person name="Kisaki G."/>
            <person name="Hamano K."/>
            <person name="Suezawa K."/>
            <person name="Otani M."/>
            <person name="Fukuda T."/>
            <person name="Manabe T."/>
            <person name="Gomi K."/>
            <person name="Tabuchi M."/>
            <person name="Akimitsu K."/>
            <person name="Kataoka I."/>
        </authorList>
    </citation>
    <scope>NUCLEOTIDE SEQUENCE [LARGE SCALE GENOMIC DNA]</scope>
    <source>
        <strain evidence="5">cv. Fuchu</strain>
    </source>
</reference>
<name>A0A7J0GPN0_9ERIC</name>
<dbReference type="Pfam" id="PF14223">
    <property type="entry name" value="Retrotran_gag_2"/>
    <property type="match status" value="1"/>
</dbReference>
<gene>
    <name evidence="4" type="ORF">Acr_23g0011260</name>
</gene>
<keyword evidence="5" id="KW-1185">Reference proteome</keyword>
<feature type="compositionally biased region" description="Polar residues" evidence="2">
    <location>
        <begin position="220"/>
        <end position="234"/>
    </location>
</feature>
<feature type="region of interest" description="Disordered" evidence="2">
    <location>
        <begin position="220"/>
        <end position="280"/>
    </location>
</feature>
<dbReference type="InterPro" id="IPR006577">
    <property type="entry name" value="UAS"/>
</dbReference>
<dbReference type="CDD" id="cd14353">
    <property type="entry name" value="UBA_FAF"/>
    <property type="match status" value="1"/>
</dbReference>
<protein>
    <submittedName>
        <fullName evidence="4">UBX domain-containing protein</fullName>
    </submittedName>
</protein>
<evidence type="ECO:0000256" key="2">
    <source>
        <dbReference type="SAM" id="MobiDB-lite"/>
    </source>
</evidence>
<dbReference type="Gene3D" id="1.10.8.10">
    <property type="entry name" value="DNA helicase RuvA subunit, C-terminal domain"/>
    <property type="match status" value="1"/>
</dbReference>
<dbReference type="InterPro" id="IPR043502">
    <property type="entry name" value="DNA/RNA_pol_sf"/>
</dbReference>
<keyword evidence="1" id="KW-0378">Hydrolase</keyword>
<dbReference type="Proteomes" id="UP000585474">
    <property type="component" value="Unassembled WGS sequence"/>
</dbReference>
<accession>A0A7J0GPN0</accession>
<feature type="compositionally biased region" description="Low complexity" evidence="2">
    <location>
        <begin position="1"/>
        <end position="11"/>
    </location>
</feature>
<dbReference type="InterPro" id="IPR036249">
    <property type="entry name" value="Thioredoxin-like_sf"/>
</dbReference>
<dbReference type="Pfam" id="PF14555">
    <property type="entry name" value="UBA_4"/>
    <property type="match status" value="1"/>
</dbReference>
<keyword evidence="1" id="KW-0645">Protease</keyword>
<dbReference type="AlphaFoldDB" id="A0A7J0GPN0"/>
<dbReference type="InterPro" id="IPR054722">
    <property type="entry name" value="PolX-like_BBD"/>
</dbReference>
<feature type="compositionally biased region" description="Low complexity" evidence="2">
    <location>
        <begin position="494"/>
        <end position="533"/>
    </location>
</feature>
<dbReference type="Gene3D" id="3.40.30.10">
    <property type="entry name" value="Glutaredoxin"/>
    <property type="match status" value="1"/>
</dbReference>
<evidence type="ECO:0000259" key="3">
    <source>
        <dbReference type="SMART" id="SM00594"/>
    </source>
</evidence>
<dbReference type="CDD" id="cd09272">
    <property type="entry name" value="RNase_HI_RT_Ty1"/>
    <property type="match status" value="1"/>
</dbReference>
<feature type="region of interest" description="Disordered" evidence="2">
    <location>
        <begin position="1"/>
        <end position="35"/>
    </location>
</feature>
<dbReference type="Pfam" id="PF22936">
    <property type="entry name" value="Pol_BBD"/>
    <property type="match status" value="1"/>
</dbReference>
<organism evidence="4 5">
    <name type="scientific">Actinidia rufa</name>
    <dbReference type="NCBI Taxonomy" id="165716"/>
    <lineage>
        <taxon>Eukaryota</taxon>
        <taxon>Viridiplantae</taxon>
        <taxon>Streptophyta</taxon>
        <taxon>Embryophyta</taxon>
        <taxon>Tracheophyta</taxon>
        <taxon>Spermatophyta</taxon>
        <taxon>Magnoliopsida</taxon>
        <taxon>eudicotyledons</taxon>
        <taxon>Gunneridae</taxon>
        <taxon>Pentapetalae</taxon>
        <taxon>asterids</taxon>
        <taxon>Ericales</taxon>
        <taxon>Actinidiaceae</taxon>
        <taxon>Actinidia</taxon>
    </lineage>
</organism>
<dbReference type="OrthoDB" id="1912561at2759"/>
<comment type="caution">
    <text evidence="4">The sequence shown here is derived from an EMBL/GenBank/DDBJ whole genome shotgun (WGS) entry which is preliminary data.</text>
</comment>
<proteinExistence type="predicted"/>
<dbReference type="PANTHER" id="PTHR47481:SF28">
    <property type="entry name" value="RETROTRANSPOSON COPIA-LIKE N-TERMINAL DOMAIN-CONTAINING PROTEIN"/>
    <property type="match status" value="1"/>
</dbReference>
<dbReference type="SUPFAM" id="SSF56672">
    <property type="entry name" value="DNA/RNA polymerases"/>
    <property type="match status" value="1"/>
</dbReference>
<evidence type="ECO:0000313" key="5">
    <source>
        <dbReference type="Proteomes" id="UP000585474"/>
    </source>
</evidence>
<feature type="compositionally biased region" description="Polar residues" evidence="2">
    <location>
        <begin position="475"/>
        <end position="486"/>
    </location>
</feature>
<feature type="domain" description="UAS" evidence="3">
    <location>
        <begin position="919"/>
        <end position="1024"/>
    </location>
</feature>
<dbReference type="SMART" id="SM00594">
    <property type="entry name" value="UAS"/>
    <property type="match status" value="1"/>
</dbReference>